<accession>A0A495KB63</accession>
<protein>
    <submittedName>
        <fullName evidence="1">Uncharacterized protein</fullName>
    </submittedName>
</protein>
<dbReference type="Proteomes" id="UP000274762">
    <property type="component" value="Unassembled WGS sequence"/>
</dbReference>
<dbReference type="EMBL" id="RBKV01000001">
    <property type="protein sequence ID" value="RKR97898.1"/>
    <property type="molecule type" value="Genomic_DNA"/>
</dbReference>
<gene>
    <name evidence="1" type="ORF">DFJ75_4791</name>
</gene>
<evidence type="ECO:0000313" key="1">
    <source>
        <dbReference type="EMBL" id="RKR97898.1"/>
    </source>
</evidence>
<proteinExistence type="predicted"/>
<dbReference type="AlphaFoldDB" id="A0A495KB63"/>
<organism evidence="1 2">
    <name type="scientific">Williamsia marianensis</name>
    <dbReference type="NCBI Taxonomy" id="85044"/>
    <lineage>
        <taxon>Bacteria</taxon>
        <taxon>Bacillati</taxon>
        <taxon>Actinomycetota</taxon>
        <taxon>Actinomycetes</taxon>
        <taxon>Mycobacteriales</taxon>
        <taxon>Nocardiaceae</taxon>
        <taxon>Williamsia</taxon>
    </lineage>
</organism>
<evidence type="ECO:0000313" key="2">
    <source>
        <dbReference type="Proteomes" id="UP000274762"/>
    </source>
</evidence>
<name>A0A495KB63_WILMA</name>
<reference evidence="1 2" key="1">
    <citation type="submission" date="2018-10" db="EMBL/GenBank/DDBJ databases">
        <title>Sequencing the genomes of 1000 actinobacteria strains.</title>
        <authorList>
            <person name="Klenk H.-P."/>
        </authorList>
    </citation>
    <scope>NUCLEOTIDE SEQUENCE [LARGE SCALE GENOMIC DNA]</scope>
    <source>
        <strain evidence="1 2">DSM 44343</strain>
    </source>
</reference>
<comment type="caution">
    <text evidence="1">The sequence shown here is derived from an EMBL/GenBank/DDBJ whole genome shotgun (WGS) entry which is preliminary data.</text>
</comment>
<sequence>MRSLFPDKSTHSGLSFSQKEFEIEMNGVGWMRRILGSLACVVALAGGWVAAAPATAAPGYTDVALSWGTGFGCPVNVTNAGTAAADNVFVVPTTPAPVAPRWVGTIAPGETKTLNYGDCYFYDLPWPKRIFAATTSWDINWDNNNFTLVD</sequence>